<dbReference type="SUPFAM" id="SSF51182">
    <property type="entry name" value="RmlC-like cupins"/>
    <property type="match status" value="1"/>
</dbReference>
<organism evidence="3">
    <name type="scientific">marine sediment metagenome</name>
    <dbReference type="NCBI Taxonomy" id="412755"/>
    <lineage>
        <taxon>unclassified sequences</taxon>
        <taxon>metagenomes</taxon>
        <taxon>ecological metagenomes</taxon>
    </lineage>
</organism>
<dbReference type="PANTHER" id="PTHR35848">
    <property type="entry name" value="OXALATE-BINDING PROTEIN"/>
    <property type="match status" value="1"/>
</dbReference>
<reference evidence="3" key="1">
    <citation type="journal article" date="2015" name="Nature">
        <title>Complex archaea that bridge the gap between prokaryotes and eukaryotes.</title>
        <authorList>
            <person name="Spang A."/>
            <person name="Saw J.H."/>
            <person name="Jorgensen S.L."/>
            <person name="Zaremba-Niedzwiedzka K."/>
            <person name="Martijn J."/>
            <person name="Lind A.E."/>
            <person name="van Eijk R."/>
            <person name="Schleper C."/>
            <person name="Guy L."/>
            <person name="Ettema T.J."/>
        </authorList>
    </citation>
    <scope>NUCLEOTIDE SEQUENCE</scope>
</reference>
<dbReference type="EMBL" id="LAZR01000116">
    <property type="protein sequence ID" value="KKN89702.1"/>
    <property type="molecule type" value="Genomic_DNA"/>
</dbReference>
<dbReference type="GO" id="GO:0046872">
    <property type="term" value="F:metal ion binding"/>
    <property type="evidence" value="ECO:0007669"/>
    <property type="project" value="UniProtKB-KW"/>
</dbReference>
<accession>A0A0F9UQ96</accession>
<sequence>MIRDSDLVRVLQEDGINDVDIHTFVDCDITNLAKIRCFMGKEGNWAVRVTYNKHFGGVVIQQMPGEGNRFHFHPNAAECWVILEGTFIWWIHGAPQHVTAGDIVNVPAGAHHRIRVIGDKPAVRFAVTVPDVVHQFEDDNA</sequence>
<evidence type="ECO:0000259" key="2">
    <source>
        <dbReference type="Pfam" id="PF07883"/>
    </source>
</evidence>
<gene>
    <name evidence="3" type="ORF">LCGC14_0235480</name>
</gene>
<dbReference type="InterPro" id="IPR011051">
    <property type="entry name" value="RmlC_Cupin_sf"/>
</dbReference>
<name>A0A0F9UQ96_9ZZZZ</name>
<dbReference type="PANTHER" id="PTHR35848:SF6">
    <property type="entry name" value="CUPIN TYPE-2 DOMAIN-CONTAINING PROTEIN"/>
    <property type="match status" value="1"/>
</dbReference>
<evidence type="ECO:0000313" key="3">
    <source>
        <dbReference type="EMBL" id="KKN89702.1"/>
    </source>
</evidence>
<dbReference type="InterPro" id="IPR014710">
    <property type="entry name" value="RmlC-like_jellyroll"/>
</dbReference>
<proteinExistence type="predicted"/>
<comment type="caution">
    <text evidence="3">The sequence shown here is derived from an EMBL/GenBank/DDBJ whole genome shotgun (WGS) entry which is preliminary data.</text>
</comment>
<evidence type="ECO:0000256" key="1">
    <source>
        <dbReference type="ARBA" id="ARBA00022723"/>
    </source>
</evidence>
<protein>
    <recommendedName>
        <fullName evidence="2">Cupin type-2 domain-containing protein</fullName>
    </recommendedName>
</protein>
<dbReference type="AlphaFoldDB" id="A0A0F9UQ96"/>
<dbReference type="Pfam" id="PF07883">
    <property type="entry name" value="Cupin_2"/>
    <property type="match status" value="1"/>
</dbReference>
<dbReference type="InterPro" id="IPR013096">
    <property type="entry name" value="Cupin_2"/>
</dbReference>
<dbReference type="Gene3D" id="2.60.120.10">
    <property type="entry name" value="Jelly Rolls"/>
    <property type="match status" value="1"/>
</dbReference>
<feature type="domain" description="Cupin type-2" evidence="2">
    <location>
        <begin position="62"/>
        <end position="124"/>
    </location>
</feature>
<dbReference type="InterPro" id="IPR051610">
    <property type="entry name" value="GPI/OXD"/>
</dbReference>
<keyword evidence="1" id="KW-0479">Metal-binding</keyword>